<evidence type="ECO:0000256" key="1">
    <source>
        <dbReference type="ARBA" id="ARBA00023002"/>
    </source>
</evidence>
<reference evidence="3 4" key="1">
    <citation type="submission" date="2013-02" db="EMBL/GenBank/DDBJ databases">
        <title>Whole genome shotgun sequence of Gordonia malaquae NBRC 108250.</title>
        <authorList>
            <person name="Yoshida I."/>
            <person name="Hosoyama A."/>
            <person name="Tsuchikane K."/>
            <person name="Ando Y."/>
            <person name="Baba S."/>
            <person name="Ohji S."/>
            <person name="Hamada M."/>
            <person name="Tamura T."/>
            <person name="Yamazoe A."/>
            <person name="Yamazaki S."/>
            <person name="Fujita N."/>
        </authorList>
    </citation>
    <scope>NUCLEOTIDE SEQUENCE [LARGE SCALE GENOMIC DNA]</scope>
    <source>
        <strain evidence="3 4">NBRC 108250</strain>
    </source>
</reference>
<dbReference type="Gene3D" id="3.20.20.30">
    <property type="entry name" value="Luciferase-like domain"/>
    <property type="match status" value="1"/>
</dbReference>
<dbReference type="PANTHER" id="PTHR43244:SF1">
    <property type="entry name" value="5,10-METHYLENETETRAHYDROMETHANOPTERIN REDUCTASE"/>
    <property type="match status" value="1"/>
</dbReference>
<dbReference type="eggNOG" id="COG2141">
    <property type="taxonomic scope" value="Bacteria"/>
</dbReference>
<dbReference type="InterPro" id="IPR011251">
    <property type="entry name" value="Luciferase-like_dom"/>
</dbReference>
<evidence type="ECO:0000313" key="3">
    <source>
        <dbReference type="EMBL" id="GAC80994.1"/>
    </source>
</evidence>
<accession>M3VGK5</accession>
<keyword evidence="4" id="KW-1185">Reference proteome</keyword>
<dbReference type="STRING" id="410332.SAMN04488550_4445"/>
<proteinExistence type="predicted"/>
<evidence type="ECO:0000259" key="2">
    <source>
        <dbReference type="Pfam" id="PF00296"/>
    </source>
</evidence>
<dbReference type="OrthoDB" id="3621573at2"/>
<name>M3VGK5_GORML</name>
<dbReference type="GO" id="GO:0016705">
    <property type="term" value="F:oxidoreductase activity, acting on paired donors, with incorporation or reduction of molecular oxygen"/>
    <property type="evidence" value="ECO:0007669"/>
    <property type="project" value="InterPro"/>
</dbReference>
<dbReference type="PANTHER" id="PTHR43244">
    <property type="match status" value="1"/>
</dbReference>
<comment type="caution">
    <text evidence="3">The sequence shown here is derived from an EMBL/GenBank/DDBJ whole genome shotgun (WGS) entry which is preliminary data.</text>
</comment>
<dbReference type="RefSeq" id="WP_008380399.1">
    <property type="nucleotide sequence ID" value="NZ_BAOP01000025.1"/>
</dbReference>
<dbReference type="InterPro" id="IPR036661">
    <property type="entry name" value="Luciferase-like_sf"/>
</dbReference>
<evidence type="ECO:0000313" key="4">
    <source>
        <dbReference type="Proteomes" id="UP000035009"/>
    </source>
</evidence>
<feature type="domain" description="Luciferase-like" evidence="2">
    <location>
        <begin position="17"/>
        <end position="285"/>
    </location>
</feature>
<keyword evidence="1" id="KW-0560">Oxidoreductase</keyword>
<dbReference type="AlphaFoldDB" id="M3VGK5"/>
<dbReference type="EMBL" id="BAOP01000025">
    <property type="protein sequence ID" value="GAC80994.1"/>
    <property type="molecule type" value="Genomic_DNA"/>
</dbReference>
<gene>
    <name evidence="3" type="ORF">GM1_025_00420</name>
</gene>
<sequence>MTAHSVFLPLQPADTGSAILFARVAREHSAARLWCGQSLAIETQDVFAYLSGLGYGLPFGSGVELMPLRHPYLAAAAARSTALVSGHDFIAGVGPAATMFRDSIGVDYRSPLQATRDYLAAMRGLLDGGGYDFGGPGGPAVLAPVDAPPVRIGVGVLGSRMAAVAGEFADVAVTWLTPLDYLKDTIMPIMADNAPAERRPSVSAVVHCAVARPGRDLTQTVQAVVGAHLSLPHYVGMLNAAGVPVDASDPAAGSQALLDHNVVLTGTASEIAAGLRAYRDAGIDELAVNVGGVYLTEGPAAALTDLEAILDEG</sequence>
<organism evidence="3 4">
    <name type="scientific">Gordonia malaquae NBRC 108250</name>
    <dbReference type="NCBI Taxonomy" id="1223542"/>
    <lineage>
        <taxon>Bacteria</taxon>
        <taxon>Bacillati</taxon>
        <taxon>Actinomycetota</taxon>
        <taxon>Actinomycetes</taxon>
        <taxon>Mycobacteriales</taxon>
        <taxon>Gordoniaceae</taxon>
        <taxon>Gordonia</taxon>
    </lineage>
</organism>
<dbReference type="Proteomes" id="UP000035009">
    <property type="component" value="Unassembled WGS sequence"/>
</dbReference>
<protein>
    <submittedName>
        <fullName evidence="3">Putative oxidoreductase</fullName>
    </submittedName>
</protein>
<dbReference type="Pfam" id="PF00296">
    <property type="entry name" value="Bac_luciferase"/>
    <property type="match status" value="1"/>
</dbReference>
<dbReference type="InterPro" id="IPR050564">
    <property type="entry name" value="F420-G6PD/mer"/>
</dbReference>
<dbReference type="SUPFAM" id="SSF51679">
    <property type="entry name" value="Bacterial luciferase-like"/>
    <property type="match status" value="1"/>
</dbReference>